<feature type="signal peptide" evidence="1">
    <location>
        <begin position="1"/>
        <end position="19"/>
    </location>
</feature>
<proteinExistence type="predicted"/>
<gene>
    <name evidence="2" type="ORF">C8P64_2675</name>
</gene>
<dbReference type="OrthoDB" id="1121673at2"/>
<dbReference type="SUPFAM" id="SSF55486">
    <property type="entry name" value="Metalloproteases ('zincins'), catalytic domain"/>
    <property type="match status" value="1"/>
</dbReference>
<name>A0A2T6AEL0_9FLAO</name>
<dbReference type="RefSeq" id="WP_108172553.1">
    <property type="nucleotide sequence ID" value="NZ_QBKQ01000003.1"/>
</dbReference>
<protein>
    <recommendedName>
        <fullName evidence="4">Membrane metalloprotease</fullName>
    </recommendedName>
</protein>
<keyword evidence="1" id="KW-0732">Signal</keyword>
<evidence type="ECO:0000313" key="3">
    <source>
        <dbReference type="Proteomes" id="UP000244174"/>
    </source>
</evidence>
<accession>A0A2T6AEL0</accession>
<dbReference type="EMBL" id="QBKQ01000003">
    <property type="protein sequence ID" value="PTX42253.1"/>
    <property type="molecule type" value="Genomic_DNA"/>
</dbReference>
<dbReference type="PROSITE" id="PS51257">
    <property type="entry name" value="PROKAR_LIPOPROTEIN"/>
    <property type="match status" value="1"/>
</dbReference>
<reference evidence="2 3" key="1">
    <citation type="submission" date="2018-04" db="EMBL/GenBank/DDBJ databases">
        <title>Genomic Encyclopedia of Archaeal and Bacterial Type Strains, Phase II (KMG-II): from individual species to whole genera.</title>
        <authorList>
            <person name="Goeker M."/>
        </authorList>
    </citation>
    <scope>NUCLEOTIDE SEQUENCE [LARGE SCALE GENOMIC DNA]</scope>
    <source>
        <strain evidence="2 3">DSM 23082</strain>
    </source>
</reference>
<organism evidence="2 3">
    <name type="scientific">Christiangramia gaetbulicola</name>
    <dbReference type="NCBI Taxonomy" id="703340"/>
    <lineage>
        <taxon>Bacteria</taxon>
        <taxon>Pseudomonadati</taxon>
        <taxon>Bacteroidota</taxon>
        <taxon>Flavobacteriia</taxon>
        <taxon>Flavobacteriales</taxon>
        <taxon>Flavobacteriaceae</taxon>
        <taxon>Christiangramia</taxon>
    </lineage>
</organism>
<dbReference type="AlphaFoldDB" id="A0A2T6AEL0"/>
<keyword evidence="3" id="KW-1185">Reference proteome</keyword>
<sequence>MIRIKKILLLFISTAFVFSCTTESVDRKDNGKSANLKLTGSSGADLISDMEFTSMNIEIVYADGNRPTSEAISIFQNFLESRVYKPDGIKINLRSVEPSGRSPFDEDDLKAVEEETRTLYNVGDEIAIWIYFADGEKEEGSDDLVTLGTAFRNTSIIIYEKTIREFAARNGAPSRAIIEASTLNHEFGHLFGLVDLGIEPVSDHEDPEKEGHCNTDGCLMRASIEFRSGLVNGLDGGGVPQLDDACIEDLQSIGGK</sequence>
<evidence type="ECO:0008006" key="4">
    <source>
        <dbReference type="Google" id="ProtNLM"/>
    </source>
</evidence>
<comment type="caution">
    <text evidence="2">The sequence shown here is derived from an EMBL/GenBank/DDBJ whole genome shotgun (WGS) entry which is preliminary data.</text>
</comment>
<evidence type="ECO:0000313" key="2">
    <source>
        <dbReference type="EMBL" id="PTX42253.1"/>
    </source>
</evidence>
<evidence type="ECO:0000256" key="1">
    <source>
        <dbReference type="SAM" id="SignalP"/>
    </source>
</evidence>
<feature type="chain" id="PRO_5015631711" description="Membrane metalloprotease" evidence="1">
    <location>
        <begin position="20"/>
        <end position="256"/>
    </location>
</feature>
<dbReference type="Proteomes" id="UP000244174">
    <property type="component" value="Unassembled WGS sequence"/>
</dbReference>